<dbReference type="EMBL" id="JAVXUP010000008">
    <property type="protein sequence ID" value="KAK3043242.1"/>
    <property type="molecule type" value="Genomic_DNA"/>
</dbReference>
<evidence type="ECO:0000313" key="10">
    <source>
        <dbReference type="Proteomes" id="UP001188597"/>
    </source>
</evidence>
<evidence type="ECO:0000256" key="5">
    <source>
        <dbReference type="ARBA" id="ARBA00044504"/>
    </source>
</evidence>
<dbReference type="Proteomes" id="UP001188597">
    <property type="component" value="Unassembled WGS sequence"/>
</dbReference>
<name>A0AA88XB06_9ASTE</name>
<dbReference type="SUPFAM" id="SSF103473">
    <property type="entry name" value="MFS general substrate transporter"/>
    <property type="match status" value="2"/>
</dbReference>
<reference evidence="9" key="1">
    <citation type="submission" date="2022-12" db="EMBL/GenBank/DDBJ databases">
        <title>Draft genome assemblies for two species of Escallonia (Escalloniales).</title>
        <authorList>
            <person name="Chanderbali A."/>
            <person name="Dervinis C."/>
            <person name="Anghel I."/>
            <person name="Soltis D."/>
            <person name="Soltis P."/>
            <person name="Zapata F."/>
        </authorList>
    </citation>
    <scope>NUCLEOTIDE SEQUENCE</scope>
    <source>
        <strain evidence="9">UCBG64.0493</strain>
        <tissue evidence="9">Leaf</tissue>
    </source>
</reference>
<evidence type="ECO:0000256" key="4">
    <source>
        <dbReference type="ARBA" id="ARBA00023136"/>
    </source>
</evidence>
<feature type="transmembrane region" description="Helical" evidence="6">
    <location>
        <begin position="176"/>
        <end position="195"/>
    </location>
</feature>
<organism evidence="9 10">
    <name type="scientific">Escallonia herrerae</name>
    <dbReference type="NCBI Taxonomy" id="1293975"/>
    <lineage>
        <taxon>Eukaryota</taxon>
        <taxon>Viridiplantae</taxon>
        <taxon>Streptophyta</taxon>
        <taxon>Embryophyta</taxon>
        <taxon>Tracheophyta</taxon>
        <taxon>Spermatophyta</taxon>
        <taxon>Magnoliopsida</taxon>
        <taxon>eudicotyledons</taxon>
        <taxon>Gunneridae</taxon>
        <taxon>Pentapetalae</taxon>
        <taxon>asterids</taxon>
        <taxon>campanulids</taxon>
        <taxon>Escalloniales</taxon>
        <taxon>Escalloniaceae</taxon>
        <taxon>Escallonia</taxon>
    </lineage>
</organism>
<dbReference type="PANTHER" id="PTHR21576:SF44">
    <property type="entry name" value="MAJOR FACILITATOR SUPERFAMILY PROTEIN"/>
    <property type="match status" value="1"/>
</dbReference>
<comment type="caution">
    <text evidence="9">The sequence shown here is derived from an EMBL/GenBank/DDBJ whole genome shotgun (WGS) entry which is preliminary data.</text>
</comment>
<evidence type="ECO:0000259" key="8">
    <source>
        <dbReference type="Pfam" id="PF23262"/>
    </source>
</evidence>
<keyword evidence="2 6" id="KW-0812">Transmembrane</keyword>
<keyword evidence="4 6" id="KW-0472">Membrane</keyword>
<dbReference type="Pfam" id="PF23262">
    <property type="entry name" value="NFD4_C"/>
    <property type="match status" value="1"/>
</dbReference>
<feature type="transmembrane region" description="Helical" evidence="6">
    <location>
        <begin position="215"/>
        <end position="233"/>
    </location>
</feature>
<feature type="transmembrane region" description="Helical" evidence="6">
    <location>
        <begin position="17"/>
        <end position="37"/>
    </location>
</feature>
<dbReference type="PANTHER" id="PTHR21576">
    <property type="entry name" value="UNCHARACTERIZED NODULIN-LIKE PROTEIN"/>
    <property type="match status" value="1"/>
</dbReference>
<dbReference type="AlphaFoldDB" id="A0AA88XB06"/>
<keyword evidence="3 6" id="KW-1133">Transmembrane helix</keyword>
<feature type="transmembrane region" description="Helical" evidence="6">
    <location>
        <begin position="387"/>
        <end position="408"/>
    </location>
</feature>
<sequence length="425" mass="46601">MMVHVPDKIRAFWNSRWLVFVASMWVQSCSGIGYLFGSISPVIKSAMGYNQRQVAMLGVAKDLGDAIGFVPGILCEIFPIWVVLCIGVVQNFVGYGVLWLTISQIMPTLPLWVLCILIFVGTNGETYFNTGALVPCVQNFPKSRGPVVGILKGFAGLSGAILTQVYTMINAPSQASLIFMVAVGPAMVIIALMFIVRPVEGHRQVRPSDNSSFLFIYTVCLILAAYLLGVLLLEDLVSLNQTLITLLTVLLLILILLPIIIPVLLVLSEEPSSPTEESLLPEPEKQGLGKSEMEGSFILSEVEDENSEVDLFSALERHKRIAHLQAKLFQAAAEGAVRVKRRKGPRRGEDFTLLQALKKADFWLIFFSLVLASGSGLTVIDNLGQMCLSLGYSNTHIFVSMISIWNFLGRVGGGYFSELIIRCVV</sequence>
<dbReference type="InterPro" id="IPR056555">
    <property type="entry name" value="NFD4_C"/>
</dbReference>
<comment type="similarity">
    <text evidence="5">Belongs to the major facilitator superfamily. Phosphate:H(+) symporter (TC 2.A.1.9) family.</text>
</comment>
<feature type="domain" description="Nodulin-like" evidence="7">
    <location>
        <begin position="16"/>
        <end position="263"/>
    </location>
</feature>
<protein>
    <recommendedName>
        <fullName evidence="11">Nodulin-like domain-containing protein</fullName>
    </recommendedName>
</protein>
<gene>
    <name evidence="9" type="ORF">RJ639_002485</name>
</gene>
<keyword evidence="10" id="KW-1185">Reference proteome</keyword>
<dbReference type="InterPro" id="IPR036259">
    <property type="entry name" value="MFS_trans_sf"/>
</dbReference>
<evidence type="ECO:0000256" key="3">
    <source>
        <dbReference type="ARBA" id="ARBA00022989"/>
    </source>
</evidence>
<evidence type="ECO:0000313" key="9">
    <source>
        <dbReference type="EMBL" id="KAK3043242.1"/>
    </source>
</evidence>
<dbReference type="Pfam" id="PF06813">
    <property type="entry name" value="Nodulin-like"/>
    <property type="match status" value="1"/>
</dbReference>
<feature type="transmembrane region" description="Helical" evidence="6">
    <location>
        <begin position="362"/>
        <end position="380"/>
    </location>
</feature>
<evidence type="ECO:0000256" key="2">
    <source>
        <dbReference type="ARBA" id="ARBA00022692"/>
    </source>
</evidence>
<evidence type="ECO:0000259" key="7">
    <source>
        <dbReference type="Pfam" id="PF06813"/>
    </source>
</evidence>
<dbReference type="InterPro" id="IPR010658">
    <property type="entry name" value="Nodulin-like"/>
</dbReference>
<proteinExistence type="inferred from homology"/>
<evidence type="ECO:0000256" key="6">
    <source>
        <dbReference type="SAM" id="Phobius"/>
    </source>
</evidence>
<feature type="domain" description="NFD4 C-terminal" evidence="8">
    <location>
        <begin position="356"/>
        <end position="411"/>
    </location>
</feature>
<evidence type="ECO:0008006" key="11">
    <source>
        <dbReference type="Google" id="ProtNLM"/>
    </source>
</evidence>
<evidence type="ECO:0000256" key="1">
    <source>
        <dbReference type="ARBA" id="ARBA00004141"/>
    </source>
</evidence>
<feature type="transmembrane region" description="Helical" evidence="6">
    <location>
        <begin position="245"/>
        <end position="267"/>
    </location>
</feature>
<accession>A0AA88XB06</accession>
<feature type="transmembrane region" description="Helical" evidence="6">
    <location>
        <begin position="78"/>
        <end position="102"/>
    </location>
</feature>
<dbReference type="GO" id="GO:0016020">
    <property type="term" value="C:membrane"/>
    <property type="evidence" value="ECO:0007669"/>
    <property type="project" value="UniProtKB-SubCell"/>
</dbReference>
<comment type="subcellular location">
    <subcellularLocation>
        <location evidence="1">Membrane</location>
        <topology evidence="1">Multi-pass membrane protein</topology>
    </subcellularLocation>
</comment>